<feature type="domain" description="Ig-like" evidence="10">
    <location>
        <begin position="715"/>
        <end position="799"/>
    </location>
</feature>
<comment type="similarity">
    <text evidence="3">Belongs to the protein kinase superfamily. CAMK Ser/Thr protein kinase family.</text>
</comment>
<dbReference type="PANTHER" id="PTHR35971:SF5">
    <property type="entry name" value="OBSCURIN LIKE CYTOSKELETAL ADAPTOR 1"/>
    <property type="match status" value="1"/>
</dbReference>
<feature type="domain" description="Ig-like" evidence="10">
    <location>
        <begin position="311"/>
        <end position="381"/>
    </location>
</feature>
<sequence>FCDHTSTGGSPPRHKCHLYSNRSRKYPNETEMSLILECTYGGSPKILVKWHKDGQEIYSSYKYNITTTESSCILECLNSDKEAAGKYTCEVSNDAGHDTCEAAVSILATVRPNQNVHACLHGMYIYFVTAGDAVCLKCQIGGTPEIKVSWFKADGKVRSSPTCKMEFFKGTACLKLAKVAKSDIGEYTCKAENSIGSASSRCLLTVQDVKTPPSFPKKITSITQIEGQPVQFECRVAGSSPMEVSWLKDGEALRSDSEYTMSFDDNSAVLNIVKGEMRHSGEYTCIATNSVGTTLSDAEVEQHLQDVAGKEGQICTLTCQFSVPNVKTQWFKNGKLLEPHSRYTFAVANYTQKLSIKDVRPEDQGEYTCKYKNLETTANLWIEGLYRFTQLSDLRLLDVVWKKDGKELKQIAGKIQINVIGLQHSVTIQDANDDDAGVYTCECEDIKTQANVKVIGMHMEIFMVIYIKIEMAFTVPLKDVTVHEKKQAKFECTITKDVPKVMWLRGSDIITPDQKYDIIDDGKKHMLVINHCEFEDEGEYTIEVLGKTSTAKLTVEGLRLKFISPISDQTVKEGKTARFELELSHDNVPVTWYKNETKLHPSRTVLTHVDGKKHILEIKNVTLDDTCQIKAEGDAYFTVKLQDYTAVEKDEVNLDCELSKDVPVKWFHNETEIKASKMVTMKAEGKRRILNIKKVEAKDKGLYVCDCGTDKTSLPITFVTPLADVHVYEKDEARFECEISRQPKSIRWLKGSKEITTDDKFEVLQEGKRHILVVKSAAYEDEAKYMFEAEDKRTSAKLVIQGKREKINTPIKDVTLQDYTAVEKDEVVLKCEVSKSSAQVKWFKDGKEITPSKNVLIKADGKKRILTVKKAEKANIGEYVCDCGSDKTAAKLNIEGIITVNKPPVEFTKPLEDQTVEEEATAELECEVSKEKAEVRWFRDGQEIHKTKKYDMVADGRKRKLLIHDCTLDDSRTYTCDAKQFKTSAFLNVEPPHVEFTKPLHDVEVRWFKDGNEIRKGKKYEIISEGVKRILIISKSVFDDEAEYECDARTSKTSGIFTKNLANVEGTETDSVKLICEVSKPSAEVTWFKGDQELPEGKKRVLVVKNCELKDEGGFVVLIGTTRASAELTVLEKLRIITPLRDIKANEGQETVLNCEVNTEGAKAKWLKNNETLFESSKFIMVQKDNVFSLRIKDTQKSDEANYTITLTNQRGEHVKSSANITVQGMTCQEITLSKRILYRVDKDKHTLTIKDCGLADEGEYSVVAGADKATAELIISEAPADFTAQLSDQTITEFEDAEFTCELSKEKAEIKWYRDGREIREGPRYQFERDGKTCRLRIKECRPDDECEYACGVDDKRTRARLFVEGKFVSVNLNSLYDFVSSLETPVEIVRPPTDVFEPPGSDVVYEVELNKDRVEVKWLRNNMTVVQGDKYQMMSEGKIHRLQVCEIRPRDQGEYRVIAKDKDARAKLELAGKMNIYIYIYIYIY</sequence>
<feature type="domain" description="Ig-like" evidence="10">
    <location>
        <begin position="1132"/>
        <end position="1222"/>
    </location>
</feature>
<accession>A0A8C1R2C7</accession>
<name>A0A8C1R2C7_CYPCA</name>
<feature type="domain" description="Ig-like" evidence="10">
    <location>
        <begin position="399"/>
        <end position="453"/>
    </location>
</feature>
<dbReference type="PANTHER" id="PTHR35971">
    <property type="entry name" value="SI:DKEY-31G6.6"/>
    <property type="match status" value="1"/>
</dbReference>
<dbReference type="Pfam" id="PF13927">
    <property type="entry name" value="Ig_3"/>
    <property type="match status" value="1"/>
</dbReference>
<keyword evidence="5" id="KW-0597">Phosphoprotein</keyword>
<evidence type="ECO:0000313" key="11">
    <source>
        <dbReference type="Ensembl" id="ENSCCRP00010082139.1"/>
    </source>
</evidence>
<dbReference type="FunFam" id="2.60.40.10:FF:000107">
    <property type="entry name" value="Myosin, light chain kinase a"/>
    <property type="match status" value="1"/>
</dbReference>
<feature type="domain" description="Ig-like" evidence="10">
    <location>
        <begin position="112"/>
        <end position="205"/>
    </location>
</feature>
<dbReference type="SMART" id="SM00408">
    <property type="entry name" value="IGc2"/>
    <property type="match status" value="13"/>
</dbReference>
<evidence type="ECO:0000256" key="1">
    <source>
        <dbReference type="ARBA" id="ARBA00004123"/>
    </source>
</evidence>
<reference evidence="11" key="2">
    <citation type="submission" date="2025-09" db="UniProtKB">
        <authorList>
            <consortium name="Ensembl"/>
        </authorList>
    </citation>
    <scope>IDENTIFICATION</scope>
</reference>
<feature type="domain" description="Ig-like" evidence="10">
    <location>
        <begin position="601"/>
        <end position="705"/>
    </location>
</feature>
<protein>
    <recommendedName>
        <fullName evidence="10">Ig-like domain-containing protein</fullName>
    </recommendedName>
</protein>
<dbReference type="FunFam" id="2.60.40.10:FF:000022">
    <property type="entry name" value="Cardiac titin"/>
    <property type="match status" value="2"/>
</dbReference>
<feature type="domain" description="Ig-like" evidence="10">
    <location>
        <begin position="903"/>
        <end position="988"/>
    </location>
</feature>
<keyword evidence="8" id="KW-0539">Nucleus</keyword>
<keyword evidence="7" id="KW-1015">Disulfide bond</keyword>
<feature type="domain" description="Ig-like" evidence="10">
    <location>
        <begin position="1002"/>
        <end position="1062"/>
    </location>
</feature>
<feature type="domain" description="Ig-like" evidence="10">
    <location>
        <begin position="213"/>
        <end position="301"/>
    </location>
</feature>
<dbReference type="Ensembl" id="ENSCCRT00010091139.1">
    <property type="protein sequence ID" value="ENSCCRP00010082139.1"/>
    <property type="gene ID" value="ENSCCRG00010035881.1"/>
</dbReference>
<evidence type="ECO:0000256" key="9">
    <source>
        <dbReference type="ARBA" id="ARBA00023319"/>
    </source>
</evidence>
<dbReference type="InterPro" id="IPR013783">
    <property type="entry name" value="Ig-like_fold"/>
</dbReference>
<reference evidence="11" key="1">
    <citation type="submission" date="2025-08" db="UniProtKB">
        <authorList>
            <consortium name="Ensembl"/>
        </authorList>
    </citation>
    <scope>IDENTIFICATION</scope>
</reference>
<dbReference type="InterPro" id="IPR003598">
    <property type="entry name" value="Ig_sub2"/>
</dbReference>
<dbReference type="Gene3D" id="2.60.40.10">
    <property type="entry name" value="Immunoglobulins"/>
    <property type="match status" value="17"/>
</dbReference>
<dbReference type="GO" id="GO:0003007">
    <property type="term" value="P:heart morphogenesis"/>
    <property type="evidence" value="ECO:0007669"/>
    <property type="project" value="UniProtKB-ARBA"/>
</dbReference>
<feature type="domain" description="Ig-like" evidence="10">
    <location>
        <begin position="1280"/>
        <end position="1364"/>
    </location>
</feature>
<dbReference type="SMART" id="SM00409">
    <property type="entry name" value="IG"/>
    <property type="match status" value="15"/>
</dbReference>
<dbReference type="FunFam" id="2.60.40.10:FF:000050">
    <property type="entry name" value="Titin isoform B"/>
    <property type="match status" value="5"/>
</dbReference>
<keyword evidence="4" id="KW-0963">Cytoplasm</keyword>
<dbReference type="Pfam" id="PF07679">
    <property type="entry name" value="I-set"/>
    <property type="match status" value="14"/>
</dbReference>
<evidence type="ECO:0000256" key="2">
    <source>
        <dbReference type="ARBA" id="ARBA00004496"/>
    </source>
</evidence>
<comment type="subcellular location">
    <subcellularLocation>
        <location evidence="2">Cytoplasm</location>
    </subcellularLocation>
    <subcellularLocation>
        <location evidence="1">Nucleus</location>
    </subcellularLocation>
</comment>
<dbReference type="CDD" id="cd00096">
    <property type="entry name" value="Ig"/>
    <property type="match status" value="3"/>
</dbReference>
<dbReference type="GO" id="GO:0005737">
    <property type="term" value="C:cytoplasm"/>
    <property type="evidence" value="ECO:0007669"/>
    <property type="project" value="UniProtKB-SubCell"/>
</dbReference>
<dbReference type="InterPro" id="IPR013098">
    <property type="entry name" value="Ig_I-set"/>
</dbReference>
<dbReference type="SUPFAM" id="SSF48726">
    <property type="entry name" value="Immunoglobulin"/>
    <property type="match status" value="17"/>
</dbReference>
<dbReference type="InterPro" id="IPR003599">
    <property type="entry name" value="Ig_sub"/>
</dbReference>
<evidence type="ECO:0000259" key="10">
    <source>
        <dbReference type="PROSITE" id="PS50835"/>
    </source>
</evidence>
<feature type="domain" description="Ig-like" evidence="10">
    <location>
        <begin position="810"/>
        <end position="893"/>
    </location>
</feature>
<dbReference type="Proteomes" id="UP000694427">
    <property type="component" value="Unplaced"/>
</dbReference>
<evidence type="ECO:0000256" key="7">
    <source>
        <dbReference type="ARBA" id="ARBA00023157"/>
    </source>
</evidence>
<keyword evidence="9" id="KW-0393">Immunoglobulin domain</keyword>
<organism evidence="11 12">
    <name type="scientific">Cyprinus carpio</name>
    <name type="common">Common carp</name>
    <dbReference type="NCBI Taxonomy" id="7962"/>
    <lineage>
        <taxon>Eukaryota</taxon>
        <taxon>Metazoa</taxon>
        <taxon>Chordata</taxon>
        <taxon>Craniata</taxon>
        <taxon>Vertebrata</taxon>
        <taxon>Euteleostomi</taxon>
        <taxon>Actinopterygii</taxon>
        <taxon>Neopterygii</taxon>
        <taxon>Teleostei</taxon>
        <taxon>Ostariophysi</taxon>
        <taxon>Cypriniformes</taxon>
        <taxon>Cyprinidae</taxon>
        <taxon>Cyprininae</taxon>
        <taxon>Cyprinus</taxon>
    </lineage>
</organism>
<evidence type="ECO:0000256" key="5">
    <source>
        <dbReference type="ARBA" id="ARBA00022553"/>
    </source>
</evidence>
<dbReference type="GO" id="GO:0005634">
    <property type="term" value="C:nucleus"/>
    <property type="evidence" value="ECO:0007669"/>
    <property type="project" value="UniProtKB-SubCell"/>
</dbReference>
<dbReference type="InterPro" id="IPR052385">
    <property type="entry name" value="Obscurin/Obscurin-like_Reg"/>
</dbReference>
<dbReference type="InterPro" id="IPR007110">
    <property type="entry name" value="Ig-like_dom"/>
</dbReference>
<evidence type="ECO:0000256" key="3">
    <source>
        <dbReference type="ARBA" id="ARBA00006692"/>
    </source>
</evidence>
<keyword evidence="6" id="KW-0677">Repeat</keyword>
<dbReference type="FunFam" id="2.60.40.10:FF:001350">
    <property type="entry name" value="titin isoform X1"/>
    <property type="match status" value="1"/>
</dbReference>
<evidence type="ECO:0000256" key="4">
    <source>
        <dbReference type="ARBA" id="ARBA00022490"/>
    </source>
</evidence>
<feature type="domain" description="Ig-like" evidence="10">
    <location>
        <begin position="1065"/>
        <end position="1129"/>
    </location>
</feature>
<evidence type="ECO:0000313" key="12">
    <source>
        <dbReference type="Proteomes" id="UP000694427"/>
    </source>
</evidence>
<keyword evidence="12" id="KW-1185">Reference proteome</keyword>
<proteinExistence type="inferred from homology"/>
<evidence type="ECO:0000256" key="6">
    <source>
        <dbReference type="ARBA" id="ARBA00022737"/>
    </source>
</evidence>
<dbReference type="InterPro" id="IPR036179">
    <property type="entry name" value="Ig-like_dom_sf"/>
</dbReference>
<dbReference type="FunFam" id="2.60.40.10:FF:000214">
    <property type="entry name" value="titin isoform X1"/>
    <property type="match status" value="4"/>
</dbReference>
<feature type="domain" description="Ig-like" evidence="10">
    <location>
        <begin position="470"/>
        <end position="554"/>
    </location>
</feature>
<feature type="domain" description="Ig-like" evidence="10">
    <location>
        <begin position="12"/>
        <end position="105"/>
    </location>
</feature>
<dbReference type="PROSITE" id="PS50835">
    <property type="entry name" value="IG_LIKE"/>
    <property type="match status" value="14"/>
</dbReference>
<dbReference type="GO" id="GO:0055013">
    <property type="term" value="P:cardiac muscle cell development"/>
    <property type="evidence" value="ECO:0007669"/>
    <property type="project" value="UniProtKB-ARBA"/>
</dbReference>
<evidence type="ECO:0000256" key="8">
    <source>
        <dbReference type="ARBA" id="ARBA00023242"/>
    </source>
</evidence>